<organism evidence="1 2">
    <name type="scientific">Ceriporiopsis subvermispora (strain B)</name>
    <name type="common">White-rot fungus</name>
    <name type="synonym">Gelatoporia subvermispora</name>
    <dbReference type="NCBI Taxonomy" id="914234"/>
    <lineage>
        <taxon>Eukaryota</taxon>
        <taxon>Fungi</taxon>
        <taxon>Dikarya</taxon>
        <taxon>Basidiomycota</taxon>
        <taxon>Agaricomycotina</taxon>
        <taxon>Agaricomycetes</taxon>
        <taxon>Polyporales</taxon>
        <taxon>Gelatoporiaceae</taxon>
        <taxon>Gelatoporia</taxon>
    </lineage>
</organism>
<evidence type="ECO:0000313" key="2">
    <source>
        <dbReference type="Proteomes" id="UP000016930"/>
    </source>
</evidence>
<dbReference type="HOGENOM" id="CLU_1704003_0_0_1"/>
<protein>
    <submittedName>
        <fullName evidence="1">Uncharacterized protein</fullName>
    </submittedName>
</protein>
<keyword evidence="2" id="KW-1185">Reference proteome</keyword>
<sequence length="154" mass="16673">MTPPSIKPNAVITKNAANSADSGDSEETSSIGKKLHHAEEIAGMMTLESLVRAVAPSNTFVPPLTNIPTHAHAMRVLASHTIDVLANSMDEQRPLTAEEFTNACGCILERVMGWMVARSTRFNMQEFHQNICMLDQLLADAMSKCEPGLNGSHA</sequence>
<name>M2QYV3_CERS8</name>
<evidence type="ECO:0000313" key="1">
    <source>
        <dbReference type="EMBL" id="EMD31711.1"/>
    </source>
</evidence>
<proteinExistence type="predicted"/>
<accession>M2QYV3</accession>
<dbReference type="EMBL" id="KB445816">
    <property type="protein sequence ID" value="EMD31711.1"/>
    <property type="molecule type" value="Genomic_DNA"/>
</dbReference>
<dbReference type="AlphaFoldDB" id="M2QYV3"/>
<reference evidence="1 2" key="1">
    <citation type="journal article" date="2012" name="Proc. Natl. Acad. Sci. U.S.A.">
        <title>Comparative genomics of Ceriporiopsis subvermispora and Phanerochaete chrysosporium provide insight into selective ligninolysis.</title>
        <authorList>
            <person name="Fernandez-Fueyo E."/>
            <person name="Ruiz-Duenas F.J."/>
            <person name="Ferreira P."/>
            <person name="Floudas D."/>
            <person name="Hibbett D.S."/>
            <person name="Canessa P."/>
            <person name="Larrondo L.F."/>
            <person name="James T.Y."/>
            <person name="Seelenfreund D."/>
            <person name="Lobos S."/>
            <person name="Polanco R."/>
            <person name="Tello M."/>
            <person name="Honda Y."/>
            <person name="Watanabe T."/>
            <person name="Watanabe T."/>
            <person name="Ryu J.S."/>
            <person name="Kubicek C.P."/>
            <person name="Schmoll M."/>
            <person name="Gaskell J."/>
            <person name="Hammel K.E."/>
            <person name="St John F.J."/>
            <person name="Vanden Wymelenberg A."/>
            <person name="Sabat G."/>
            <person name="Splinter BonDurant S."/>
            <person name="Syed K."/>
            <person name="Yadav J.S."/>
            <person name="Doddapaneni H."/>
            <person name="Subramanian V."/>
            <person name="Lavin J.L."/>
            <person name="Oguiza J.A."/>
            <person name="Perez G."/>
            <person name="Pisabarro A.G."/>
            <person name="Ramirez L."/>
            <person name="Santoyo F."/>
            <person name="Master E."/>
            <person name="Coutinho P.M."/>
            <person name="Henrissat B."/>
            <person name="Lombard V."/>
            <person name="Magnuson J.K."/>
            <person name="Kuees U."/>
            <person name="Hori C."/>
            <person name="Igarashi K."/>
            <person name="Samejima M."/>
            <person name="Held B.W."/>
            <person name="Barry K.W."/>
            <person name="LaButti K.M."/>
            <person name="Lapidus A."/>
            <person name="Lindquist E.A."/>
            <person name="Lucas S.M."/>
            <person name="Riley R."/>
            <person name="Salamov A.A."/>
            <person name="Hoffmeister D."/>
            <person name="Schwenk D."/>
            <person name="Hadar Y."/>
            <person name="Yarden O."/>
            <person name="de Vries R.P."/>
            <person name="Wiebenga A."/>
            <person name="Stenlid J."/>
            <person name="Eastwood D."/>
            <person name="Grigoriev I.V."/>
            <person name="Berka R.M."/>
            <person name="Blanchette R.A."/>
            <person name="Kersten P."/>
            <person name="Martinez A.T."/>
            <person name="Vicuna R."/>
            <person name="Cullen D."/>
        </authorList>
    </citation>
    <scope>NUCLEOTIDE SEQUENCE [LARGE SCALE GENOMIC DNA]</scope>
    <source>
        <strain evidence="1 2">B</strain>
    </source>
</reference>
<gene>
    <name evidence="1" type="ORF">CERSUDRAFT_119569</name>
</gene>
<dbReference type="Proteomes" id="UP000016930">
    <property type="component" value="Unassembled WGS sequence"/>
</dbReference>